<name>A0A246GKL1_9FLAO</name>
<feature type="domain" description="Rad50/SbcC-type AAA" evidence="1">
    <location>
        <begin position="5"/>
        <end position="221"/>
    </location>
</feature>
<reference evidence="2 3" key="1">
    <citation type="journal article" date="2017" name="Infect. Genet. Evol.">
        <title>Comparative genome analysis of fish pathogen Flavobacterium columnare reveals extensive sequence diversity within the species.</title>
        <authorList>
            <person name="Kayansamruaj P."/>
            <person name="Dong H.T."/>
            <person name="Hirono I."/>
            <person name="Kondo H."/>
            <person name="Senapin S."/>
            <person name="Rodkhum C."/>
        </authorList>
    </citation>
    <scope>NUCLEOTIDE SEQUENCE [LARGE SCALE GENOMIC DNA]</scope>
    <source>
        <strain evidence="2 3">1215</strain>
    </source>
</reference>
<dbReference type="PANTHER" id="PTHR43581">
    <property type="entry name" value="ATP/GTP PHOSPHATASE"/>
    <property type="match status" value="1"/>
</dbReference>
<sequence>MKLTKLHIENFKGFETLDVEFHPNFNIVVGINGTGKSTVLEAAKIAVGSLFLELDKYKDKISSPSILTDNVRLHNLELQYPTTIQGFADIDSELCTSKDSCSIEWKRVLEKHGGRTTKIQAKEISKISNNLQKIIRKNEDKPLPLIAYYSTDRFKKEKKDVGVTAKGSRLRGYYNALDQLTNIKFFLELFKTETLFELQHQEKSIQLAVVRRAVEECIEDCAKIYYDVSYDKLIIDVKPANELIPFFSLSDGVRTTLSLVMEIAFRCYLLNPYLGIDAAKQTEGVVLIDEIDLHLHPTWQKKIVADLRRAFPNLQFIVTTHAPLVIGSLKEGALFNISENKLYQFQNQFGRDANAILKEMDTEPMDDELQNDIDNYFILIENEKGKSQEAIILRQKLESKLGEGHAELQRADIMLNFFE</sequence>
<dbReference type="AlphaFoldDB" id="A0A246GKL1"/>
<organism evidence="2 3">
    <name type="scientific">Flavobacterium davisii</name>
    <dbReference type="NCBI Taxonomy" id="2906077"/>
    <lineage>
        <taxon>Bacteria</taxon>
        <taxon>Pseudomonadati</taxon>
        <taxon>Bacteroidota</taxon>
        <taxon>Flavobacteriia</taxon>
        <taxon>Flavobacteriales</taxon>
        <taxon>Flavobacteriaceae</taxon>
        <taxon>Flavobacterium</taxon>
    </lineage>
</organism>
<evidence type="ECO:0000313" key="3">
    <source>
        <dbReference type="Proteomes" id="UP000197768"/>
    </source>
</evidence>
<proteinExistence type="predicted"/>
<dbReference type="InterPro" id="IPR027417">
    <property type="entry name" value="P-loop_NTPase"/>
</dbReference>
<dbReference type="PANTHER" id="PTHR43581:SF2">
    <property type="entry name" value="EXCINUCLEASE ATPASE SUBUNIT"/>
    <property type="match status" value="1"/>
</dbReference>
<gene>
    <name evidence="2" type="ORF">BWK59_03175</name>
</gene>
<evidence type="ECO:0000259" key="1">
    <source>
        <dbReference type="Pfam" id="PF13476"/>
    </source>
</evidence>
<dbReference type="Pfam" id="PF13476">
    <property type="entry name" value="AAA_23"/>
    <property type="match status" value="1"/>
</dbReference>
<dbReference type="RefSeq" id="WP_088390979.1">
    <property type="nucleotide sequence ID" value="NZ_MTCZ01000016.1"/>
</dbReference>
<comment type="caution">
    <text evidence="2">The sequence shown here is derived from an EMBL/GenBank/DDBJ whole genome shotgun (WGS) entry which is preliminary data.</text>
</comment>
<dbReference type="InterPro" id="IPR038729">
    <property type="entry name" value="Rad50/SbcC_AAA"/>
</dbReference>
<dbReference type="EMBL" id="MTCZ01000016">
    <property type="protein sequence ID" value="OWP84829.1"/>
    <property type="molecule type" value="Genomic_DNA"/>
</dbReference>
<dbReference type="Proteomes" id="UP000197768">
    <property type="component" value="Unassembled WGS sequence"/>
</dbReference>
<evidence type="ECO:0000313" key="2">
    <source>
        <dbReference type="EMBL" id="OWP84829.1"/>
    </source>
</evidence>
<dbReference type="InterPro" id="IPR051396">
    <property type="entry name" value="Bact_Antivir_Def_Nuclease"/>
</dbReference>
<dbReference type="GO" id="GO:0016887">
    <property type="term" value="F:ATP hydrolysis activity"/>
    <property type="evidence" value="ECO:0007669"/>
    <property type="project" value="InterPro"/>
</dbReference>
<accession>A0A246GKL1</accession>
<dbReference type="GO" id="GO:0006302">
    <property type="term" value="P:double-strand break repair"/>
    <property type="evidence" value="ECO:0007669"/>
    <property type="project" value="InterPro"/>
</dbReference>
<protein>
    <recommendedName>
        <fullName evidence="1">Rad50/SbcC-type AAA domain-containing protein</fullName>
    </recommendedName>
</protein>
<dbReference type="SUPFAM" id="SSF52540">
    <property type="entry name" value="P-loop containing nucleoside triphosphate hydrolases"/>
    <property type="match status" value="1"/>
</dbReference>
<dbReference type="Gene3D" id="3.40.50.300">
    <property type="entry name" value="P-loop containing nucleotide triphosphate hydrolases"/>
    <property type="match status" value="1"/>
</dbReference>